<sequence length="236" mass="26821">MNIEILKGNLFASQCQTLVNTVNCVGVMGAGIALEFRLRYPEMYTRYVELCKQKQMEIGKLWLYKSDRCWVLNFPTKKHWKKPSDPKFLELGLQKLVDTYKERGITSIAFPLLGTQNGGIPTDESLAIMQKYLSHCDIPVEIYYFDPDAPDDLFADLKSQFLGLSESQLIEVTGLGKTYIKRVREVIEKDRTYSLAALLATEGIGLKTVEKTLCLLRNVGTECNELEKRLGNYSNS</sequence>
<gene>
    <name evidence="3" type="ORF">Cri9333_0543</name>
</gene>
<dbReference type="SUPFAM" id="SSF52949">
    <property type="entry name" value="Macro domain-like"/>
    <property type="match status" value="1"/>
</dbReference>
<dbReference type="Proteomes" id="UP000010472">
    <property type="component" value="Chromosome"/>
</dbReference>
<dbReference type="HOGENOM" id="CLU_049707_1_1_3"/>
<proteinExistence type="predicted"/>
<dbReference type="InterPro" id="IPR002589">
    <property type="entry name" value="Macro_dom"/>
</dbReference>
<feature type="domain" description="Macro" evidence="2">
    <location>
        <begin position="1"/>
        <end position="161"/>
    </location>
</feature>
<dbReference type="PANTHER" id="PTHR12521">
    <property type="entry name" value="PROTEIN C6ORF130"/>
    <property type="match status" value="1"/>
</dbReference>
<dbReference type="STRING" id="1173022.Cri9333_0543"/>
<protein>
    <submittedName>
        <fullName evidence="3">Appr-1-p processing domain protein</fullName>
    </submittedName>
</protein>
<name>K9VVA4_9CYAN</name>
<keyword evidence="4" id="KW-1185">Reference proteome</keyword>
<dbReference type="eggNOG" id="COG2110">
    <property type="taxonomic scope" value="Bacteria"/>
</dbReference>
<evidence type="ECO:0000259" key="2">
    <source>
        <dbReference type="PROSITE" id="PS51154"/>
    </source>
</evidence>
<organism evidence="3 4">
    <name type="scientific">Crinalium epipsammum PCC 9333</name>
    <dbReference type="NCBI Taxonomy" id="1173022"/>
    <lineage>
        <taxon>Bacteria</taxon>
        <taxon>Bacillati</taxon>
        <taxon>Cyanobacteriota</taxon>
        <taxon>Cyanophyceae</taxon>
        <taxon>Gomontiellales</taxon>
        <taxon>Gomontiellaceae</taxon>
        <taxon>Crinalium</taxon>
    </lineage>
</organism>
<dbReference type="GO" id="GO:0140291">
    <property type="term" value="P:peptidyl-glutamate ADP-deribosylation"/>
    <property type="evidence" value="ECO:0007669"/>
    <property type="project" value="TreeGrafter"/>
</dbReference>
<dbReference type="RefSeq" id="WP_015201629.1">
    <property type="nucleotide sequence ID" value="NC_019753.1"/>
</dbReference>
<evidence type="ECO:0000256" key="1">
    <source>
        <dbReference type="ARBA" id="ARBA00035885"/>
    </source>
</evidence>
<dbReference type="InterPro" id="IPR050892">
    <property type="entry name" value="ADP-ribose_metab_enzymes"/>
</dbReference>
<dbReference type="EMBL" id="CP003620">
    <property type="protein sequence ID" value="AFZ11494.1"/>
    <property type="molecule type" value="Genomic_DNA"/>
</dbReference>
<accession>K9VVA4</accession>
<evidence type="ECO:0000313" key="4">
    <source>
        <dbReference type="Proteomes" id="UP000010472"/>
    </source>
</evidence>
<dbReference type="Gene3D" id="3.40.220.10">
    <property type="entry name" value="Leucine Aminopeptidase, subunit E, domain 1"/>
    <property type="match status" value="1"/>
</dbReference>
<dbReference type="OrthoDB" id="9780211at2"/>
<comment type="catalytic activity">
    <reaction evidence="1">
        <text>an N-(ADP-alpha-D-ribosyl)-thymidine in DNA + H2O = a thymidine in DNA + ADP-D-ribose</text>
        <dbReference type="Rhea" id="RHEA:71655"/>
        <dbReference type="Rhea" id="RHEA-COMP:13556"/>
        <dbReference type="Rhea" id="RHEA-COMP:18051"/>
        <dbReference type="ChEBI" id="CHEBI:15377"/>
        <dbReference type="ChEBI" id="CHEBI:57967"/>
        <dbReference type="ChEBI" id="CHEBI:137386"/>
        <dbReference type="ChEBI" id="CHEBI:191199"/>
    </reaction>
    <physiologicalReaction direction="left-to-right" evidence="1">
        <dbReference type="Rhea" id="RHEA:71656"/>
    </physiologicalReaction>
</comment>
<dbReference type="AlphaFoldDB" id="K9VVA4"/>
<dbReference type="SMART" id="SM00506">
    <property type="entry name" value="A1pp"/>
    <property type="match status" value="1"/>
</dbReference>
<reference evidence="3 4" key="1">
    <citation type="submission" date="2012-06" db="EMBL/GenBank/DDBJ databases">
        <title>Finished chromosome of genome of Crinalium epipsammum PCC 9333.</title>
        <authorList>
            <consortium name="US DOE Joint Genome Institute"/>
            <person name="Gugger M."/>
            <person name="Coursin T."/>
            <person name="Rippka R."/>
            <person name="Tandeau De Marsac N."/>
            <person name="Huntemann M."/>
            <person name="Wei C.-L."/>
            <person name="Han J."/>
            <person name="Detter J.C."/>
            <person name="Han C."/>
            <person name="Tapia R."/>
            <person name="Davenport K."/>
            <person name="Daligault H."/>
            <person name="Erkkila T."/>
            <person name="Gu W."/>
            <person name="Munk A.C.C."/>
            <person name="Teshima H."/>
            <person name="Xu Y."/>
            <person name="Chain P."/>
            <person name="Chen A."/>
            <person name="Krypides N."/>
            <person name="Mavromatis K."/>
            <person name="Markowitz V."/>
            <person name="Szeto E."/>
            <person name="Ivanova N."/>
            <person name="Mikhailova N."/>
            <person name="Ovchinnikova G."/>
            <person name="Pagani I."/>
            <person name="Pati A."/>
            <person name="Goodwin L."/>
            <person name="Peters L."/>
            <person name="Pitluck S."/>
            <person name="Woyke T."/>
            <person name="Kerfeld C."/>
        </authorList>
    </citation>
    <scope>NUCLEOTIDE SEQUENCE [LARGE SCALE GENOMIC DNA]</scope>
    <source>
        <strain evidence="3 4">PCC 9333</strain>
    </source>
</reference>
<dbReference type="PANTHER" id="PTHR12521:SF0">
    <property type="entry name" value="ADP-RIBOSE GLYCOHYDROLASE OARD1"/>
    <property type="match status" value="1"/>
</dbReference>
<dbReference type="PATRIC" id="fig|1173022.3.peg.590"/>
<evidence type="ECO:0000313" key="3">
    <source>
        <dbReference type="EMBL" id="AFZ11494.1"/>
    </source>
</evidence>
<dbReference type="KEGG" id="cep:Cri9333_0543"/>
<dbReference type="PROSITE" id="PS51154">
    <property type="entry name" value="MACRO"/>
    <property type="match status" value="1"/>
</dbReference>
<dbReference type="InterPro" id="IPR043472">
    <property type="entry name" value="Macro_dom-like"/>
</dbReference>
<dbReference type="Pfam" id="PF01661">
    <property type="entry name" value="Macro"/>
    <property type="match status" value="1"/>
</dbReference>